<evidence type="ECO:0000259" key="3">
    <source>
        <dbReference type="Pfam" id="PF00149"/>
    </source>
</evidence>
<comment type="caution">
    <text evidence="4">The sequence shown here is derived from an EMBL/GenBank/DDBJ whole genome shotgun (WGS) entry which is preliminary data.</text>
</comment>
<sequence>MNTLALAALTLLVPVFASASDTPAAGQAKPRAKAQPVYTLYAAGDIADCAKKPALQTAAAQTANLIAAALEKDPQAFAVTLGDNTYPVGAPSEFTECYEPTWGRFKERTLPSPGNHDYGQPKALGYYNYFGELAGPDRRGYYSKKLGNWTLYSLNSQLSGNAMQTQLQWLKEELQKNKSRCTLAFWHHPAYSSGGHGNNKQMWPAWKLLADAGADIVLASHDHDYERFVPMNAQGEADERKGIRSFVVGTGGAKLTPMFFPKATTEIRDNNNHGVLKLVLQENSYSWEFLSIPGDNLRDSGNGSCH</sequence>
<feature type="chain" id="PRO_5047244517" description="Calcineurin-like phosphoesterase domain-containing protein" evidence="2">
    <location>
        <begin position="20"/>
        <end position="306"/>
    </location>
</feature>
<dbReference type="Pfam" id="PF00149">
    <property type="entry name" value="Metallophos"/>
    <property type="match status" value="1"/>
</dbReference>
<name>A0ABQ2Y4E0_9BURK</name>
<dbReference type="InterPro" id="IPR004843">
    <property type="entry name" value="Calcineurin-like_PHP"/>
</dbReference>
<dbReference type="InterPro" id="IPR029052">
    <property type="entry name" value="Metallo-depent_PP-like"/>
</dbReference>
<dbReference type="SUPFAM" id="SSF56300">
    <property type="entry name" value="Metallo-dependent phosphatases"/>
    <property type="match status" value="1"/>
</dbReference>
<evidence type="ECO:0000313" key="5">
    <source>
        <dbReference type="Proteomes" id="UP000653343"/>
    </source>
</evidence>
<dbReference type="Gene3D" id="3.60.21.10">
    <property type="match status" value="1"/>
</dbReference>
<evidence type="ECO:0000256" key="2">
    <source>
        <dbReference type="SAM" id="SignalP"/>
    </source>
</evidence>
<gene>
    <name evidence="4" type="ORF">GCM10010946_35310</name>
</gene>
<accession>A0ABQ2Y4E0</accession>
<feature type="signal peptide" evidence="2">
    <location>
        <begin position="1"/>
        <end position="19"/>
    </location>
</feature>
<dbReference type="Proteomes" id="UP000653343">
    <property type="component" value="Unassembled WGS sequence"/>
</dbReference>
<feature type="domain" description="Calcineurin-like phosphoesterase" evidence="3">
    <location>
        <begin position="61"/>
        <end position="225"/>
    </location>
</feature>
<dbReference type="PANTHER" id="PTHR22953:SF153">
    <property type="entry name" value="PURPLE ACID PHOSPHATASE"/>
    <property type="match status" value="1"/>
</dbReference>
<keyword evidence="5" id="KW-1185">Reference proteome</keyword>
<proteinExistence type="predicted"/>
<dbReference type="RefSeq" id="WP_189358918.1">
    <property type="nucleotide sequence ID" value="NZ_BMYU01000012.1"/>
</dbReference>
<organism evidence="4 5">
    <name type="scientific">Undibacterium squillarum</name>
    <dbReference type="NCBI Taxonomy" id="1131567"/>
    <lineage>
        <taxon>Bacteria</taxon>
        <taxon>Pseudomonadati</taxon>
        <taxon>Pseudomonadota</taxon>
        <taxon>Betaproteobacteria</taxon>
        <taxon>Burkholderiales</taxon>
        <taxon>Oxalobacteraceae</taxon>
        <taxon>Undibacterium</taxon>
    </lineage>
</organism>
<keyword evidence="1 2" id="KW-0732">Signal</keyword>
<dbReference type="EMBL" id="BMYU01000012">
    <property type="protein sequence ID" value="GGX53600.1"/>
    <property type="molecule type" value="Genomic_DNA"/>
</dbReference>
<evidence type="ECO:0000313" key="4">
    <source>
        <dbReference type="EMBL" id="GGX53600.1"/>
    </source>
</evidence>
<protein>
    <recommendedName>
        <fullName evidence="3">Calcineurin-like phosphoesterase domain-containing protein</fullName>
    </recommendedName>
</protein>
<dbReference type="PANTHER" id="PTHR22953">
    <property type="entry name" value="ACID PHOSPHATASE RELATED"/>
    <property type="match status" value="1"/>
</dbReference>
<dbReference type="InterPro" id="IPR039331">
    <property type="entry name" value="PAPs-like"/>
</dbReference>
<reference evidence="5" key="1">
    <citation type="journal article" date="2019" name="Int. J. Syst. Evol. Microbiol.">
        <title>The Global Catalogue of Microorganisms (GCM) 10K type strain sequencing project: providing services to taxonomists for standard genome sequencing and annotation.</title>
        <authorList>
            <consortium name="The Broad Institute Genomics Platform"/>
            <consortium name="The Broad Institute Genome Sequencing Center for Infectious Disease"/>
            <person name="Wu L."/>
            <person name="Ma J."/>
        </authorList>
    </citation>
    <scope>NUCLEOTIDE SEQUENCE [LARGE SCALE GENOMIC DNA]</scope>
    <source>
        <strain evidence="5">KCTC 23917</strain>
    </source>
</reference>
<evidence type="ECO:0000256" key="1">
    <source>
        <dbReference type="ARBA" id="ARBA00022729"/>
    </source>
</evidence>